<accession>A0A1R3HD16</accession>
<dbReference type="OrthoDB" id="678233at2759"/>
<feature type="region of interest" description="Disordered" evidence="1">
    <location>
        <begin position="55"/>
        <end position="82"/>
    </location>
</feature>
<dbReference type="STRING" id="93759.A0A1R3HD16"/>
<protein>
    <recommendedName>
        <fullName evidence="4">DUF868 domain-containing protein</fullName>
    </recommendedName>
</protein>
<evidence type="ECO:0000313" key="3">
    <source>
        <dbReference type="Proteomes" id="UP000187203"/>
    </source>
</evidence>
<reference evidence="3" key="1">
    <citation type="submission" date="2013-09" db="EMBL/GenBank/DDBJ databases">
        <title>Corchorus olitorius genome sequencing.</title>
        <authorList>
            <person name="Alam M."/>
            <person name="Haque M.S."/>
            <person name="Islam M.S."/>
            <person name="Emdad E.M."/>
            <person name="Islam M.M."/>
            <person name="Ahmed B."/>
            <person name="Halim A."/>
            <person name="Hossen Q.M.M."/>
            <person name="Hossain M.Z."/>
            <person name="Ahmed R."/>
            <person name="Khan M.M."/>
            <person name="Islam R."/>
            <person name="Rashid M.M."/>
            <person name="Khan S.A."/>
            <person name="Rahman M.S."/>
            <person name="Alam M."/>
            <person name="Yahiya A.S."/>
            <person name="Khan M.S."/>
            <person name="Azam M.S."/>
            <person name="Haque T."/>
            <person name="Lashkar M.Z.H."/>
            <person name="Akhand A.I."/>
            <person name="Morshed G."/>
            <person name="Roy S."/>
            <person name="Uddin K.S."/>
            <person name="Rabeya T."/>
            <person name="Hossain A.S."/>
            <person name="Chowdhury A."/>
            <person name="Snigdha A.R."/>
            <person name="Mortoza M.S."/>
            <person name="Matin S.A."/>
            <person name="Hoque S.M.E."/>
            <person name="Islam M.K."/>
            <person name="Roy D.K."/>
            <person name="Haider R."/>
            <person name="Moosa M.M."/>
            <person name="Elias S.M."/>
            <person name="Hasan A.M."/>
            <person name="Jahan S."/>
            <person name="Shafiuddin M."/>
            <person name="Mahmood N."/>
            <person name="Shommy N.S."/>
        </authorList>
    </citation>
    <scope>NUCLEOTIDE SEQUENCE [LARGE SCALE GENOMIC DNA]</scope>
    <source>
        <strain evidence="3">cv. O-4</strain>
    </source>
</reference>
<dbReference type="AlphaFoldDB" id="A0A1R3HD16"/>
<dbReference type="Proteomes" id="UP000187203">
    <property type="component" value="Unassembled WGS sequence"/>
</dbReference>
<dbReference type="EMBL" id="AWUE01020406">
    <property type="protein sequence ID" value="OMO68205.1"/>
    <property type="molecule type" value="Genomic_DNA"/>
</dbReference>
<dbReference type="Pfam" id="PF05910">
    <property type="entry name" value="DUF868"/>
    <property type="match status" value="1"/>
</dbReference>
<dbReference type="PANTHER" id="PTHR31972:SF16">
    <property type="entry name" value="FAMILY PROTEIN, PUTATIVE (DUF868)-RELATED"/>
    <property type="match status" value="1"/>
</dbReference>
<organism evidence="2 3">
    <name type="scientific">Corchorus olitorius</name>
    <dbReference type="NCBI Taxonomy" id="93759"/>
    <lineage>
        <taxon>Eukaryota</taxon>
        <taxon>Viridiplantae</taxon>
        <taxon>Streptophyta</taxon>
        <taxon>Embryophyta</taxon>
        <taxon>Tracheophyta</taxon>
        <taxon>Spermatophyta</taxon>
        <taxon>Magnoliopsida</taxon>
        <taxon>eudicotyledons</taxon>
        <taxon>Gunneridae</taxon>
        <taxon>Pentapetalae</taxon>
        <taxon>rosids</taxon>
        <taxon>malvids</taxon>
        <taxon>Malvales</taxon>
        <taxon>Malvaceae</taxon>
        <taxon>Grewioideae</taxon>
        <taxon>Apeibeae</taxon>
        <taxon>Corchorus</taxon>
    </lineage>
</organism>
<sequence>MRSIASCYSEHAIKVSDSYCSGPSSRQAYVSPNITPSTPNSITCQGLTINVNETLSSSSSSSSPSATKFNSNSQELRKEKGSKTFKSCNSEIEVIWDVSDAQYMNGPEPSTRFYVIVLVDSKLCLLLGDMMNEELLHIQKIQSEKPKFSLVSRSENFIGNSVYSTKVQFCDNGLAHDILIKCSGEEEGWRNPVLSVCIDQKKIFQVKRLRWNFRGNQIIFLDGLLVDMMWDLHDWLFKQTSGGCAVFMFRTRSGFDSRLWLEEKGSLEHNKEKEQSDQFSLLICACKSPD</sequence>
<dbReference type="InterPro" id="IPR008586">
    <property type="entry name" value="DUF868_pln"/>
</dbReference>
<proteinExistence type="predicted"/>
<dbReference type="PANTHER" id="PTHR31972">
    <property type="entry name" value="EXPRESSED PROTEIN"/>
    <property type="match status" value="1"/>
</dbReference>
<gene>
    <name evidence="2" type="ORF">COLO4_29811</name>
</gene>
<comment type="caution">
    <text evidence="2">The sequence shown here is derived from an EMBL/GenBank/DDBJ whole genome shotgun (WGS) entry which is preliminary data.</text>
</comment>
<feature type="compositionally biased region" description="Low complexity" evidence="1">
    <location>
        <begin position="56"/>
        <end position="65"/>
    </location>
</feature>
<evidence type="ECO:0000256" key="1">
    <source>
        <dbReference type="SAM" id="MobiDB-lite"/>
    </source>
</evidence>
<evidence type="ECO:0000313" key="2">
    <source>
        <dbReference type="EMBL" id="OMO68205.1"/>
    </source>
</evidence>
<keyword evidence="3" id="KW-1185">Reference proteome</keyword>
<evidence type="ECO:0008006" key="4">
    <source>
        <dbReference type="Google" id="ProtNLM"/>
    </source>
</evidence>
<name>A0A1R3HD16_9ROSI</name>